<evidence type="ECO:0000313" key="5">
    <source>
        <dbReference type="EMBL" id="KAH8519903.1"/>
    </source>
</evidence>
<evidence type="ECO:0000256" key="1">
    <source>
        <dbReference type="ARBA" id="ARBA00022448"/>
    </source>
</evidence>
<organism evidence="5 6">
    <name type="scientific">Populus deltoides</name>
    <name type="common">Eastern poplar</name>
    <name type="synonym">Eastern cottonwood</name>
    <dbReference type="NCBI Taxonomy" id="3696"/>
    <lineage>
        <taxon>Eukaryota</taxon>
        <taxon>Viridiplantae</taxon>
        <taxon>Streptophyta</taxon>
        <taxon>Embryophyta</taxon>
        <taxon>Tracheophyta</taxon>
        <taxon>Spermatophyta</taxon>
        <taxon>Magnoliopsida</taxon>
        <taxon>eudicotyledons</taxon>
        <taxon>Gunneridae</taxon>
        <taxon>Pentapetalae</taxon>
        <taxon>rosids</taxon>
        <taxon>fabids</taxon>
        <taxon>Malpighiales</taxon>
        <taxon>Salicaceae</taxon>
        <taxon>Saliceae</taxon>
        <taxon>Populus</taxon>
    </lineage>
</organism>
<dbReference type="Proteomes" id="UP000807159">
    <property type="component" value="Chromosome 1"/>
</dbReference>
<evidence type="ECO:0000256" key="2">
    <source>
        <dbReference type="ARBA" id="ARBA00022538"/>
    </source>
</evidence>
<dbReference type="GO" id="GO:0006813">
    <property type="term" value="P:potassium ion transport"/>
    <property type="evidence" value="ECO:0007669"/>
    <property type="project" value="UniProtKB-KW"/>
</dbReference>
<accession>A0A8T2ZQR2</accession>
<dbReference type="PANTHER" id="PTHR32468">
    <property type="entry name" value="CATION/H + ANTIPORTER"/>
    <property type="match status" value="1"/>
</dbReference>
<comment type="caution">
    <text evidence="5">The sequence shown here is derived from an EMBL/GenBank/DDBJ whole genome shotgun (WGS) entry which is preliminary data.</text>
</comment>
<dbReference type="GO" id="GO:0006885">
    <property type="term" value="P:regulation of pH"/>
    <property type="evidence" value="ECO:0007669"/>
    <property type="project" value="TreeGrafter"/>
</dbReference>
<keyword evidence="6" id="KW-1185">Reference proteome</keyword>
<evidence type="ECO:0000313" key="6">
    <source>
        <dbReference type="Proteomes" id="UP000807159"/>
    </source>
</evidence>
<dbReference type="EMBL" id="JACEGQ020000001">
    <property type="protein sequence ID" value="KAH8519903.1"/>
    <property type="molecule type" value="Genomic_DNA"/>
</dbReference>
<gene>
    <name evidence="5" type="ORF">H0E87_001374</name>
</gene>
<dbReference type="GO" id="GO:0012505">
    <property type="term" value="C:endomembrane system"/>
    <property type="evidence" value="ECO:0007669"/>
    <property type="project" value="TreeGrafter"/>
</dbReference>
<keyword evidence="2" id="KW-0633">Potassium transport</keyword>
<keyword evidence="1" id="KW-0813">Transport</keyword>
<protein>
    <submittedName>
        <fullName evidence="5">Uncharacterized protein</fullName>
    </submittedName>
</protein>
<evidence type="ECO:0000256" key="4">
    <source>
        <dbReference type="ARBA" id="ARBA00023065"/>
    </source>
</evidence>
<keyword evidence="3" id="KW-0630">Potassium</keyword>
<dbReference type="InterPro" id="IPR050794">
    <property type="entry name" value="CPA2_transporter"/>
</dbReference>
<sequence length="160" mass="18030">MTGKCSALICLIIYYPTKQYMTNSRRTIQHTPPGTEIGIVLGIHDEECVAGFINLLEISHPTITSPFAVCAIHLFELAGLAFPVFIDHDKPERPPKQTMHQDICDMALTNKATLILLPFRNKRLDKLAGTEIVRHDYGMQPVNSRVLASQFTLLINWNSR</sequence>
<name>A0A8T2ZQR2_POPDE</name>
<dbReference type="GO" id="GO:0098662">
    <property type="term" value="P:inorganic cation transmembrane transport"/>
    <property type="evidence" value="ECO:0007669"/>
    <property type="project" value="TreeGrafter"/>
</dbReference>
<proteinExistence type="predicted"/>
<keyword evidence="4" id="KW-0406">Ion transport</keyword>
<reference evidence="5" key="1">
    <citation type="journal article" date="2021" name="J. Hered.">
        <title>Genome Assembly of Salicaceae Populus deltoides (Eastern Cottonwood) I-69 Based on Nanopore Sequencing and Hi-C Technologies.</title>
        <authorList>
            <person name="Bai S."/>
            <person name="Wu H."/>
            <person name="Zhang J."/>
            <person name="Pan Z."/>
            <person name="Zhao W."/>
            <person name="Li Z."/>
            <person name="Tong C."/>
        </authorList>
    </citation>
    <scope>NUCLEOTIDE SEQUENCE</scope>
    <source>
        <tissue evidence="5">Leaf</tissue>
    </source>
</reference>
<dbReference type="AlphaFoldDB" id="A0A8T2ZQR2"/>
<dbReference type="PANTHER" id="PTHR32468:SF109">
    <property type="entry name" value="CATION_H(+) ANTIPORTER 24-RELATED"/>
    <property type="match status" value="1"/>
</dbReference>
<evidence type="ECO:0000256" key="3">
    <source>
        <dbReference type="ARBA" id="ARBA00022958"/>
    </source>
</evidence>